<dbReference type="Proteomes" id="UP000682733">
    <property type="component" value="Unassembled WGS sequence"/>
</dbReference>
<dbReference type="Proteomes" id="UP000677228">
    <property type="component" value="Unassembled WGS sequence"/>
</dbReference>
<sequence length="43" mass="4470">MPVRHETSATKNVAKSKTARTPKANSNGGKNDGDRAKAKSTSA</sequence>
<accession>A0A8S2FCE8</accession>
<dbReference type="AlphaFoldDB" id="A0A8S2FCE8"/>
<dbReference type="EMBL" id="CAJNOK010027641">
    <property type="protein sequence ID" value="CAF1423683.1"/>
    <property type="molecule type" value="Genomic_DNA"/>
</dbReference>
<evidence type="ECO:0000256" key="1">
    <source>
        <dbReference type="SAM" id="MobiDB-lite"/>
    </source>
</evidence>
<gene>
    <name evidence="2" type="ORF">OVA965_LOCUS33779</name>
    <name evidence="3" type="ORF">TMI583_LOCUS34677</name>
</gene>
<evidence type="ECO:0000313" key="2">
    <source>
        <dbReference type="EMBL" id="CAF1423683.1"/>
    </source>
</evidence>
<feature type="region of interest" description="Disordered" evidence="1">
    <location>
        <begin position="1"/>
        <end position="43"/>
    </location>
</feature>
<name>A0A8S2FCE8_9BILA</name>
<evidence type="ECO:0000313" key="4">
    <source>
        <dbReference type="Proteomes" id="UP000677228"/>
    </source>
</evidence>
<proteinExistence type="predicted"/>
<comment type="caution">
    <text evidence="2">The sequence shown here is derived from an EMBL/GenBank/DDBJ whole genome shotgun (WGS) entry which is preliminary data.</text>
</comment>
<organism evidence="2 4">
    <name type="scientific">Didymodactylos carnosus</name>
    <dbReference type="NCBI Taxonomy" id="1234261"/>
    <lineage>
        <taxon>Eukaryota</taxon>
        <taxon>Metazoa</taxon>
        <taxon>Spiralia</taxon>
        <taxon>Gnathifera</taxon>
        <taxon>Rotifera</taxon>
        <taxon>Eurotatoria</taxon>
        <taxon>Bdelloidea</taxon>
        <taxon>Philodinida</taxon>
        <taxon>Philodinidae</taxon>
        <taxon>Didymodactylos</taxon>
    </lineage>
</organism>
<feature type="non-terminal residue" evidence="2">
    <location>
        <position position="43"/>
    </location>
</feature>
<reference evidence="2" key="1">
    <citation type="submission" date="2021-02" db="EMBL/GenBank/DDBJ databases">
        <authorList>
            <person name="Nowell W R."/>
        </authorList>
    </citation>
    <scope>NUCLEOTIDE SEQUENCE</scope>
</reference>
<protein>
    <submittedName>
        <fullName evidence="2">Uncharacterized protein</fullName>
    </submittedName>
</protein>
<evidence type="ECO:0000313" key="3">
    <source>
        <dbReference type="EMBL" id="CAF4223512.1"/>
    </source>
</evidence>
<dbReference type="EMBL" id="CAJOBA010049405">
    <property type="protein sequence ID" value="CAF4223512.1"/>
    <property type="molecule type" value="Genomic_DNA"/>
</dbReference>